<evidence type="ECO:0008006" key="5">
    <source>
        <dbReference type="Google" id="ProtNLM"/>
    </source>
</evidence>
<dbReference type="InterPro" id="IPR028098">
    <property type="entry name" value="Glyco_trans_4-like_N"/>
</dbReference>
<dbReference type="Pfam" id="PF13439">
    <property type="entry name" value="Glyco_transf_4"/>
    <property type="match status" value="1"/>
</dbReference>
<dbReference type="Proteomes" id="UP000077096">
    <property type="component" value="Chromosome"/>
</dbReference>
<dbReference type="KEGG" id="fng:JM64_01585"/>
<reference evidence="3 4" key="1">
    <citation type="submission" date="2014-08" db="EMBL/GenBank/DDBJ databases">
        <title>Fervidobacterium pennivorans DYC genome.</title>
        <authorList>
            <person name="Wushke S."/>
        </authorList>
    </citation>
    <scope>NUCLEOTIDE SEQUENCE [LARGE SCALE GENOMIC DNA]</scope>
    <source>
        <strain evidence="3 4">DYC</strain>
    </source>
</reference>
<dbReference type="GO" id="GO:0016757">
    <property type="term" value="F:glycosyltransferase activity"/>
    <property type="evidence" value="ECO:0007669"/>
    <property type="project" value="InterPro"/>
</dbReference>
<gene>
    <name evidence="3" type="ORF">JM64_01585</name>
</gene>
<dbReference type="OrthoDB" id="9815550at2"/>
<dbReference type="InterPro" id="IPR001296">
    <property type="entry name" value="Glyco_trans_1"/>
</dbReference>
<dbReference type="EMBL" id="CP011393">
    <property type="protein sequence ID" value="ANE40844.1"/>
    <property type="molecule type" value="Genomic_DNA"/>
</dbReference>
<organism evidence="3 4">
    <name type="scientific">Fervidobacterium pennivorans</name>
    <dbReference type="NCBI Taxonomy" id="93466"/>
    <lineage>
        <taxon>Bacteria</taxon>
        <taxon>Thermotogati</taxon>
        <taxon>Thermotogota</taxon>
        <taxon>Thermotogae</taxon>
        <taxon>Thermotogales</taxon>
        <taxon>Fervidobacteriaceae</taxon>
        <taxon>Fervidobacterium</taxon>
    </lineage>
</organism>
<dbReference type="PATRIC" id="fig|93466.3.peg.357"/>
<accession>A0A172T1L1</accession>
<feature type="domain" description="Glycosyltransferase subfamily 4-like N-terminal" evidence="2">
    <location>
        <begin position="17"/>
        <end position="195"/>
    </location>
</feature>
<dbReference type="InterPro" id="IPR050194">
    <property type="entry name" value="Glycosyltransferase_grp1"/>
</dbReference>
<evidence type="ECO:0000259" key="1">
    <source>
        <dbReference type="Pfam" id="PF00534"/>
    </source>
</evidence>
<dbReference type="SUPFAM" id="SSF53756">
    <property type="entry name" value="UDP-Glycosyltransferase/glycogen phosphorylase"/>
    <property type="match status" value="1"/>
</dbReference>
<name>A0A172T1L1_FERPE</name>
<dbReference type="Gene3D" id="3.40.50.2000">
    <property type="entry name" value="Glycogen Phosphorylase B"/>
    <property type="match status" value="2"/>
</dbReference>
<dbReference type="Pfam" id="PF00534">
    <property type="entry name" value="Glycos_transf_1"/>
    <property type="match status" value="1"/>
</dbReference>
<dbReference type="PANTHER" id="PTHR45947">
    <property type="entry name" value="SULFOQUINOVOSYL TRANSFERASE SQD2"/>
    <property type="match status" value="1"/>
</dbReference>
<proteinExistence type="predicted"/>
<dbReference type="CDD" id="cd03801">
    <property type="entry name" value="GT4_PimA-like"/>
    <property type="match status" value="1"/>
</dbReference>
<evidence type="ECO:0000259" key="2">
    <source>
        <dbReference type="Pfam" id="PF13439"/>
    </source>
</evidence>
<protein>
    <recommendedName>
        <fullName evidence="5">Glycosyltransferase family 1 protein</fullName>
    </recommendedName>
</protein>
<sequence>MKIAIVSTDNPKLEGIGGKHVHQNLLEKALLKLGHEVGVFYPVPIWRLNVAGKLKVALWSISSAPFEFIGSDPIFLAFKSLIRYYERFFRKMDFSEYDLVHAHDVVSATGVNFGKIVLTLHGYFAKEVLNYSSRFKKEKLREKIYSYCYETEKAAIEKADFIIAVDSRIKDYIVSEFSYPSEKIAVIYNAVDTERFSPVSEKEKALIRKELGLPLEKLIVLVPRRYVDKNGVQYAARAFARMEDSDFYFIFAGEGPLKGLIEETLKGKQNVKVMGGIPNTEVHRYYQASDVILVPSITSKEGVEEATSLTMLEGMACGKIVICSNVGGMKEVIKDGKNGFLIEQKSEEAIIEKLVYVKDNYDKLEEIRKMAREYVIQNHGYIEHAKKVLEVYEKVLNMG</sequence>
<feature type="domain" description="Glycosyl transferase family 1" evidence="1">
    <location>
        <begin position="205"/>
        <end position="373"/>
    </location>
</feature>
<dbReference type="PANTHER" id="PTHR45947:SF3">
    <property type="entry name" value="SULFOQUINOVOSYL TRANSFERASE SQD2"/>
    <property type="match status" value="1"/>
</dbReference>
<dbReference type="AlphaFoldDB" id="A0A172T1L1"/>
<evidence type="ECO:0000313" key="3">
    <source>
        <dbReference type="EMBL" id="ANE40844.1"/>
    </source>
</evidence>
<evidence type="ECO:0000313" key="4">
    <source>
        <dbReference type="Proteomes" id="UP000077096"/>
    </source>
</evidence>